<accession>A0A7U7I7W7</accession>
<dbReference type="Gene3D" id="3.30.70.270">
    <property type="match status" value="1"/>
</dbReference>
<dbReference type="GO" id="GO:1902201">
    <property type="term" value="P:negative regulation of bacterial-type flagellum-dependent cell motility"/>
    <property type="evidence" value="ECO:0007669"/>
    <property type="project" value="TreeGrafter"/>
</dbReference>
<evidence type="ECO:0000313" key="6">
    <source>
        <dbReference type="Proteomes" id="UP000583387"/>
    </source>
</evidence>
<evidence type="ECO:0000256" key="1">
    <source>
        <dbReference type="ARBA" id="ARBA00012528"/>
    </source>
</evidence>
<dbReference type="InterPro" id="IPR000160">
    <property type="entry name" value="GGDEF_dom"/>
</dbReference>
<dbReference type="SMART" id="SM00267">
    <property type="entry name" value="GGDEF"/>
    <property type="match status" value="1"/>
</dbReference>
<dbReference type="InterPro" id="IPR043128">
    <property type="entry name" value="Rev_trsase/Diguanyl_cyclase"/>
</dbReference>
<comment type="caution">
    <text evidence="5">The sequence shown here is derived from an EMBL/GenBank/DDBJ whole genome shotgun (WGS) entry which is preliminary data.</text>
</comment>
<dbReference type="InterPro" id="IPR029787">
    <property type="entry name" value="Nucleotide_cyclase"/>
</dbReference>
<protein>
    <recommendedName>
        <fullName evidence="1">diguanylate cyclase</fullName>
        <ecNumber evidence="1">2.7.7.65</ecNumber>
    </recommendedName>
</protein>
<evidence type="ECO:0000256" key="2">
    <source>
        <dbReference type="ARBA" id="ARBA00034247"/>
    </source>
</evidence>
<dbReference type="GO" id="GO:0043709">
    <property type="term" value="P:cell adhesion involved in single-species biofilm formation"/>
    <property type="evidence" value="ECO:0007669"/>
    <property type="project" value="TreeGrafter"/>
</dbReference>
<keyword evidence="3" id="KW-0812">Transmembrane</keyword>
<organism evidence="5 6">
    <name type="scientific">Zestomonas carbonaria</name>
    <dbReference type="NCBI Taxonomy" id="2762745"/>
    <lineage>
        <taxon>Bacteria</taxon>
        <taxon>Pseudomonadati</taxon>
        <taxon>Pseudomonadota</taxon>
        <taxon>Gammaproteobacteria</taxon>
        <taxon>Pseudomonadales</taxon>
        <taxon>Pseudomonadaceae</taxon>
        <taxon>Zestomonas</taxon>
    </lineage>
</organism>
<feature type="transmembrane region" description="Helical" evidence="3">
    <location>
        <begin position="68"/>
        <end position="86"/>
    </location>
</feature>
<dbReference type="EMBL" id="CAJFCI010000024">
    <property type="protein sequence ID" value="CAD5106630.1"/>
    <property type="molecule type" value="Genomic_DNA"/>
</dbReference>
<feature type="transmembrane region" description="Helical" evidence="3">
    <location>
        <begin position="39"/>
        <end position="61"/>
    </location>
</feature>
<dbReference type="PROSITE" id="PS50887">
    <property type="entry name" value="GGDEF"/>
    <property type="match status" value="1"/>
</dbReference>
<feature type="domain" description="GGDEF" evidence="4">
    <location>
        <begin position="176"/>
        <end position="305"/>
    </location>
</feature>
<dbReference type="AlphaFoldDB" id="A0A7U7I7W7"/>
<name>A0A7U7I7W7_9GAMM</name>
<dbReference type="CDD" id="cd01949">
    <property type="entry name" value="GGDEF"/>
    <property type="match status" value="1"/>
</dbReference>
<evidence type="ECO:0000256" key="3">
    <source>
        <dbReference type="SAM" id="Phobius"/>
    </source>
</evidence>
<keyword evidence="3" id="KW-0472">Membrane</keyword>
<dbReference type="SUPFAM" id="SSF55073">
    <property type="entry name" value="Nucleotide cyclase"/>
    <property type="match status" value="1"/>
</dbReference>
<dbReference type="NCBIfam" id="TIGR00254">
    <property type="entry name" value="GGDEF"/>
    <property type="match status" value="1"/>
</dbReference>
<dbReference type="Proteomes" id="UP000583387">
    <property type="component" value="Unassembled WGS sequence"/>
</dbReference>
<dbReference type="RefSeq" id="WP_187669992.1">
    <property type="nucleotide sequence ID" value="NZ_CAJFCI010000024.1"/>
</dbReference>
<dbReference type="GO" id="GO:0005886">
    <property type="term" value="C:plasma membrane"/>
    <property type="evidence" value="ECO:0007669"/>
    <property type="project" value="TreeGrafter"/>
</dbReference>
<reference evidence="5 6" key="1">
    <citation type="submission" date="2020-08" db="EMBL/GenBank/DDBJ databases">
        <authorList>
            <person name="Criscuolo A."/>
        </authorList>
    </citation>
    <scope>NUCLEOTIDE SEQUENCE [LARGE SCALE GENOMIC DNA]</scope>
    <source>
        <strain evidence="5">CIP111764</strain>
    </source>
</reference>
<dbReference type="PANTHER" id="PTHR45138">
    <property type="entry name" value="REGULATORY COMPONENTS OF SENSORY TRANSDUCTION SYSTEM"/>
    <property type="match status" value="1"/>
</dbReference>
<evidence type="ECO:0000259" key="4">
    <source>
        <dbReference type="PROSITE" id="PS50887"/>
    </source>
</evidence>
<evidence type="ECO:0000313" key="5">
    <source>
        <dbReference type="EMBL" id="CAD5106630.1"/>
    </source>
</evidence>
<dbReference type="Pfam" id="PF00990">
    <property type="entry name" value="GGDEF"/>
    <property type="match status" value="1"/>
</dbReference>
<dbReference type="EC" id="2.7.7.65" evidence="1"/>
<dbReference type="InterPro" id="IPR050469">
    <property type="entry name" value="Diguanylate_Cyclase"/>
</dbReference>
<dbReference type="GO" id="GO:0052621">
    <property type="term" value="F:diguanylate cyclase activity"/>
    <property type="evidence" value="ECO:0007669"/>
    <property type="project" value="UniProtKB-EC"/>
</dbReference>
<proteinExistence type="predicted"/>
<dbReference type="PANTHER" id="PTHR45138:SF9">
    <property type="entry name" value="DIGUANYLATE CYCLASE DGCM-RELATED"/>
    <property type="match status" value="1"/>
</dbReference>
<gene>
    <name evidence="5" type="ORF">PSEWESI4_00896</name>
</gene>
<sequence>MPSLLKLHRLKLTALFLAANLGLLLYLAAGDLKGFDEWVWLDILGEGGSALLALVWIGLLLKSRPAGRVTNLLALGLGAVFFSWWIDCLDEFIRLPDSVHWDHWLESAPMPVGLVLLTLGIYHWHREQLAISAQMEKRERLFREHRLFDKLTPLGGADYLRRQLEISLAGASEENRPLSLAILDLDDFGAINRRFGHAEGDHLLQSLTQLLLLNLRRQDLLCRLAGDRFVVLLPDTGETQARQIADELALAVRHFAHKTRQQGERLQLNATMAVVMAVQDSPESLLERLNQALARAKSPRLARSA</sequence>
<keyword evidence="6" id="KW-1185">Reference proteome</keyword>
<comment type="catalytic activity">
    <reaction evidence="2">
        <text>2 GTP = 3',3'-c-di-GMP + 2 diphosphate</text>
        <dbReference type="Rhea" id="RHEA:24898"/>
        <dbReference type="ChEBI" id="CHEBI:33019"/>
        <dbReference type="ChEBI" id="CHEBI:37565"/>
        <dbReference type="ChEBI" id="CHEBI:58805"/>
        <dbReference type="EC" id="2.7.7.65"/>
    </reaction>
</comment>
<keyword evidence="3" id="KW-1133">Transmembrane helix</keyword>